<evidence type="ECO:0000256" key="6">
    <source>
        <dbReference type="SAM" id="Phobius"/>
    </source>
</evidence>
<dbReference type="InterPro" id="IPR000983">
    <property type="entry name" value="Bac_GSPG_pilin"/>
</dbReference>
<protein>
    <submittedName>
        <fullName evidence="7">Prepilin-type N-terminal cleavage/methylation domain-containing protein</fullName>
    </submittedName>
</protein>
<evidence type="ECO:0000256" key="1">
    <source>
        <dbReference type="ARBA" id="ARBA00004167"/>
    </source>
</evidence>
<evidence type="ECO:0000256" key="3">
    <source>
        <dbReference type="ARBA" id="ARBA00022692"/>
    </source>
</evidence>
<accession>A0ABU3Z7G6</accession>
<comment type="subcellular location">
    <subcellularLocation>
        <location evidence="1">Membrane</location>
        <topology evidence="1">Single-pass membrane protein</topology>
    </subcellularLocation>
</comment>
<organism evidence="7 8">
    <name type="scientific">Veillonella absiana</name>
    <dbReference type="NCBI Taxonomy" id="3079305"/>
    <lineage>
        <taxon>Bacteria</taxon>
        <taxon>Bacillati</taxon>
        <taxon>Bacillota</taxon>
        <taxon>Negativicutes</taxon>
        <taxon>Veillonellales</taxon>
        <taxon>Veillonellaceae</taxon>
        <taxon>Veillonella</taxon>
    </lineage>
</organism>
<dbReference type="SUPFAM" id="SSF54523">
    <property type="entry name" value="Pili subunits"/>
    <property type="match status" value="1"/>
</dbReference>
<feature type="transmembrane region" description="Helical" evidence="6">
    <location>
        <begin position="12"/>
        <end position="32"/>
    </location>
</feature>
<dbReference type="InterPro" id="IPR012902">
    <property type="entry name" value="N_methyl_site"/>
</dbReference>
<keyword evidence="5 6" id="KW-0472">Membrane</keyword>
<keyword evidence="4 6" id="KW-1133">Transmembrane helix</keyword>
<dbReference type="EMBL" id="JAWJZB010000003">
    <property type="protein sequence ID" value="MDV5087864.1"/>
    <property type="molecule type" value="Genomic_DNA"/>
</dbReference>
<dbReference type="Gene3D" id="3.30.700.10">
    <property type="entry name" value="Glycoprotein, Type 4 Pilin"/>
    <property type="match status" value="1"/>
</dbReference>
<dbReference type="RefSeq" id="WP_295191025.1">
    <property type="nucleotide sequence ID" value="NZ_JAWJZA010000001.1"/>
</dbReference>
<evidence type="ECO:0000313" key="8">
    <source>
        <dbReference type="Proteomes" id="UP001272515"/>
    </source>
</evidence>
<gene>
    <name evidence="7" type="ORF">RVY80_03250</name>
</gene>
<proteinExistence type="predicted"/>
<evidence type="ECO:0000256" key="5">
    <source>
        <dbReference type="ARBA" id="ARBA00023136"/>
    </source>
</evidence>
<evidence type="ECO:0000256" key="4">
    <source>
        <dbReference type="ARBA" id="ARBA00022989"/>
    </source>
</evidence>
<comment type="caution">
    <text evidence="7">The sequence shown here is derived from an EMBL/GenBank/DDBJ whole genome shotgun (WGS) entry which is preliminary data.</text>
</comment>
<dbReference type="NCBIfam" id="TIGR02532">
    <property type="entry name" value="IV_pilin_GFxxxE"/>
    <property type="match status" value="1"/>
</dbReference>
<dbReference type="PANTHER" id="PTHR30093">
    <property type="entry name" value="GENERAL SECRETION PATHWAY PROTEIN G"/>
    <property type="match status" value="1"/>
</dbReference>
<dbReference type="Proteomes" id="UP001272515">
    <property type="component" value="Unassembled WGS sequence"/>
</dbReference>
<evidence type="ECO:0000256" key="2">
    <source>
        <dbReference type="ARBA" id="ARBA00022481"/>
    </source>
</evidence>
<dbReference type="Pfam" id="PF07963">
    <property type="entry name" value="N_methyl"/>
    <property type="match status" value="1"/>
</dbReference>
<keyword evidence="2" id="KW-0488">Methylation</keyword>
<reference evidence="7 8" key="1">
    <citation type="submission" date="2023-10" db="EMBL/GenBank/DDBJ databases">
        <title>Veillonella sp. nov., isolated from a pig farm feces dump.</title>
        <authorList>
            <person name="Chang Y.-H."/>
        </authorList>
    </citation>
    <scope>NUCLEOTIDE SEQUENCE [LARGE SCALE GENOMIC DNA]</scope>
    <source>
        <strain evidence="7 8">YH-vei2233</strain>
    </source>
</reference>
<evidence type="ECO:0000313" key="7">
    <source>
        <dbReference type="EMBL" id="MDV5087864.1"/>
    </source>
</evidence>
<name>A0ABU3Z7G6_9FIRM</name>
<dbReference type="PANTHER" id="PTHR30093:SF44">
    <property type="entry name" value="TYPE II SECRETION SYSTEM CORE PROTEIN G"/>
    <property type="match status" value="1"/>
</dbReference>
<sequence>MVQGQHKSKQGFTLVELMVVVAVIAILAGIAMPQFMSAADKAKSAKEVADMQIIKNATQLYMIDRNVDTPPTVENLYKEGYLTENVKTPKGGNYTISYEAVDGNTSKSVVVKSSDGQ</sequence>
<keyword evidence="3 6" id="KW-0812">Transmembrane</keyword>
<keyword evidence="8" id="KW-1185">Reference proteome</keyword>
<dbReference type="PROSITE" id="PS00409">
    <property type="entry name" value="PROKAR_NTER_METHYL"/>
    <property type="match status" value="1"/>
</dbReference>
<dbReference type="PRINTS" id="PR00813">
    <property type="entry name" value="BCTERIALGSPG"/>
</dbReference>
<dbReference type="InterPro" id="IPR045584">
    <property type="entry name" value="Pilin-like"/>
</dbReference>